<name>A0ABD2ZTR4_9GENT</name>
<organism evidence="3 4">
    <name type="scientific">Cinchona calisaya</name>
    <dbReference type="NCBI Taxonomy" id="153742"/>
    <lineage>
        <taxon>Eukaryota</taxon>
        <taxon>Viridiplantae</taxon>
        <taxon>Streptophyta</taxon>
        <taxon>Embryophyta</taxon>
        <taxon>Tracheophyta</taxon>
        <taxon>Spermatophyta</taxon>
        <taxon>Magnoliopsida</taxon>
        <taxon>eudicotyledons</taxon>
        <taxon>Gunneridae</taxon>
        <taxon>Pentapetalae</taxon>
        <taxon>asterids</taxon>
        <taxon>lamiids</taxon>
        <taxon>Gentianales</taxon>
        <taxon>Rubiaceae</taxon>
        <taxon>Cinchonoideae</taxon>
        <taxon>Cinchoneae</taxon>
        <taxon>Cinchona</taxon>
    </lineage>
</organism>
<protein>
    <submittedName>
        <fullName evidence="3">Uncharacterized protein</fullName>
    </submittedName>
</protein>
<comment type="caution">
    <text evidence="3">The sequence shown here is derived from an EMBL/GenBank/DDBJ whole genome shotgun (WGS) entry which is preliminary data.</text>
</comment>
<accession>A0ABD2ZTR4</accession>
<feature type="coiled-coil region" evidence="1">
    <location>
        <begin position="151"/>
        <end position="178"/>
    </location>
</feature>
<evidence type="ECO:0000313" key="4">
    <source>
        <dbReference type="Proteomes" id="UP001630127"/>
    </source>
</evidence>
<gene>
    <name evidence="3" type="ORF">ACH5RR_015664</name>
</gene>
<feature type="compositionally biased region" description="Polar residues" evidence="2">
    <location>
        <begin position="15"/>
        <end position="34"/>
    </location>
</feature>
<keyword evidence="1" id="KW-0175">Coiled coil</keyword>
<feature type="region of interest" description="Disordered" evidence="2">
    <location>
        <begin position="1"/>
        <end position="37"/>
    </location>
</feature>
<evidence type="ECO:0000256" key="1">
    <source>
        <dbReference type="SAM" id="Coils"/>
    </source>
</evidence>
<proteinExistence type="predicted"/>
<evidence type="ECO:0000256" key="2">
    <source>
        <dbReference type="SAM" id="MobiDB-lite"/>
    </source>
</evidence>
<reference evidence="3 4" key="1">
    <citation type="submission" date="2024-11" db="EMBL/GenBank/DDBJ databases">
        <title>A near-complete genome assembly of Cinchona calisaya.</title>
        <authorList>
            <person name="Lian D.C."/>
            <person name="Zhao X.W."/>
            <person name="Wei L."/>
        </authorList>
    </citation>
    <scope>NUCLEOTIDE SEQUENCE [LARGE SCALE GENOMIC DNA]</scope>
    <source>
        <tissue evidence="3">Nenye</tissue>
    </source>
</reference>
<keyword evidence="4" id="KW-1185">Reference proteome</keyword>
<dbReference type="AlphaFoldDB" id="A0ABD2ZTR4"/>
<dbReference type="Proteomes" id="UP001630127">
    <property type="component" value="Unassembled WGS sequence"/>
</dbReference>
<dbReference type="EMBL" id="JBJUIK010000007">
    <property type="protein sequence ID" value="KAL3522830.1"/>
    <property type="molecule type" value="Genomic_DNA"/>
</dbReference>
<sequence>MPSKEDTPTPLAQVEASTQETSTSLSLDSNSPQEQVPPRVEVFNSSCMIYTPSWEVYEESSLEEVSRLLVEALALSKSRKERFGKSLSSTCVADADAMFKHIAQIGDLYYHLNKAQEYHISQILALEAKLKKSKEAKEKNFQAMCVASKHNQENLQEITKLKKENQEFQTSHKNEVNEIQASRKSEVKKLCVLHKEELNPWKS</sequence>
<evidence type="ECO:0000313" key="3">
    <source>
        <dbReference type="EMBL" id="KAL3522830.1"/>
    </source>
</evidence>